<feature type="compositionally biased region" description="Basic and acidic residues" evidence="1">
    <location>
        <begin position="36"/>
        <end position="63"/>
    </location>
</feature>
<sequence length="160" mass="17915">MRINRKGGDYDNRPTWEPENVCGCYGASQEQRQNFRSRDPGSLHQKNDHRAPDIGREQRDKGGRARWTSAGAFPEREGGKSGSAEFRTWMILSLRLKRASDGGSPSRRKGFPPTDGEEEVNFCGKRKLRGNSDAGDADIGESINQRCKRGRADNSRGMRS</sequence>
<accession>A0AA40KYA9</accession>
<gene>
    <name evidence="2" type="ORF">K0M31_001873</name>
</gene>
<evidence type="ECO:0000313" key="2">
    <source>
        <dbReference type="EMBL" id="KAK1137361.1"/>
    </source>
</evidence>
<organism evidence="2 3">
    <name type="scientific">Melipona bicolor</name>
    <dbReference type="NCBI Taxonomy" id="60889"/>
    <lineage>
        <taxon>Eukaryota</taxon>
        <taxon>Metazoa</taxon>
        <taxon>Ecdysozoa</taxon>
        <taxon>Arthropoda</taxon>
        <taxon>Hexapoda</taxon>
        <taxon>Insecta</taxon>
        <taxon>Pterygota</taxon>
        <taxon>Neoptera</taxon>
        <taxon>Endopterygota</taxon>
        <taxon>Hymenoptera</taxon>
        <taxon>Apocrita</taxon>
        <taxon>Aculeata</taxon>
        <taxon>Apoidea</taxon>
        <taxon>Anthophila</taxon>
        <taxon>Apidae</taxon>
        <taxon>Melipona</taxon>
    </lineage>
</organism>
<feature type="region of interest" description="Disordered" evidence="1">
    <location>
        <begin position="31"/>
        <end position="84"/>
    </location>
</feature>
<feature type="region of interest" description="Disordered" evidence="1">
    <location>
        <begin position="98"/>
        <end position="160"/>
    </location>
</feature>
<keyword evidence="3" id="KW-1185">Reference proteome</keyword>
<evidence type="ECO:0000313" key="3">
    <source>
        <dbReference type="Proteomes" id="UP001177670"/>
    </source>
</evidence>
<reference evidence="2" key="1">
    <citation type="submission" date="2021-10" db="EMBL/GenBank/DDBJ databases">
        <title>Melipona bicolor Genome sequencing and assembly.</title>
        <authorList>
            <person name="Araujo N.S."/>
            <person name="Arias M.C."/>
        </authorList>
    </citation>
    <scope>NUCLEOTIDE SEQUENCE</scope>
    <source>
        <strain evidence="2">USP_2M_L1-L4_2017</strain>
        <tissue evidence="2">Whole body</tissue>
    </source>
</reference>
<protein>
    <submittedName>
        <fullName evidence="2">Uncharacterized protein</fullName>
    </submittedName>
</protein>
<dbReference type="Proteomes" id="UP001177670">
    <property type="component" value="Unassembled WGS sequence"/>
</dbReference>
<proteinExistence type="predicted"/>
<evidence type="ECO:0000256" key="1">
    <source>
        <dbReference type="SAM" id="MobiDB-lite"/>
    </source>
</evidence>
<dbReference type="EMBL" id="JAHYIQ010000001">
    <property type="protein sequence ID" value="KAK1137361.1"/>
    <property type="molecule type" value="Genomic_DNA"/>
</dbReference>
<dbReference type="AlphaFoldDB" id="A0AA40KYA9"/>
<feature type="compositionally biased region" description="Basic and acidic residues" evidence="1">
    <location>
        <begin position="150"/>
        <end position="160"/>
    </location>
</feature>
<name>A0AA40KYA9_9HYME</name>
<comment type="caution">
    <text evidence="2">The sequence shown here is derived from an EMBL/GenBank/DDBJ whole genome shotgun (WGS) entry which is preliminary data.</text>
</comment>